<dbReference type="Pfam" id="PF05795">
    <property type="entry name" value="Plasmodium_Vir"/>
    <property type="match status" value="1"/>
</dbReference>
<gene>
    <name evidence="1" type="ORF">PVP01_0007390</name>
</gene>
<organism evidence="1">
    <name type="scientific">Plasmodium vivax</name>
    <name type="common">malaria parasite P. vivax</name>
    <dbReference type="NCBI Taxonomy" id="5855"/>
    <lineage>
        <taxon>Eukaryota</taxon>
        <taxon>Sar</taxon>
        <taxon>Alveolata</taxon>
        <taxon>Apicomplexa</taxon>
        <taxon>Aconoidasida</taxon>
        <taxon>Haemosporida</taxon>
        <taxon>Plasmodiidae</taxon>
        <taxon>Plasmodium</taxon>
        <taxon>Plasmodium (Plasmodium)</taxon>
    </lineage>
</organism>
<dbReference type="VEuPathDB" id="PlasmoDB:PVX_031690"/>
<name>A0A565A688_PLAVI</name>
<dbReference type="EMBL" id="FLZR02000027">
    <property type="protein sequence ID" value="VVA00027.1"/>
    <property type="molecule type" value="Genomic_DNA"/>
</dbReference>
<reference evidence="1" key="1">
    <citation type="submission" date="2016-07" db="EMBL/GenBank/DDBJ databases">
        <authorList>
            <consortium name="Pathogen Informatics"/>
        </authorList>
    </citation>
    <scope>NUCLEOTIDE SEQUENCE</scope>
</reference>
<dbReference type="AlphaFoldDB" id="A0A565A688"/>
<protein>
    <submittedName>
        <fullName evidence="1">VIR protein</fullName>
    </submittedName>
</protein>
<accession>A0A565A688</accession>
<dbReference type="InterPro" id="IPR008780">
    <property type="entry name" value="Plasmodium_Vir"/>
</dbReference>
<dbReference type="VEuPathDB" id="PlasmoDB:PVW1_060033700"/>
<proteinExistence type="predicted"/>
<dbReference type="VEuPathDB" id="PlasmoDB:PVPAM_060041300"/>
<evidence type="ECO:0000313" key="1">
    <source>
        <dbReference type="EMBL" id="VVA00027.1"/>
    </source>
</evidence>
<dbReference type="VEuPathDB" id="PlasmoDB:PVP01_0007390"/>
<sequence length="314" mass="36359">MCTRGSKEGNYEFFERIENYIDKVNEAESSSSDGEFAECDDFSEEYQSSFKNKQIAKSLCEQLIKIYKSLNNSGTTPKCSNNNKNGCGFFNYWVNFKISKDMINRRNCINEIYDGFESQCPNAFGVPLDADIIYNINKDDLHKMNLLYSLYKKYKDIDGILDNSTEETKRLLLSYSTACCTEYLEANYMCNDSNDNNNSQFCTQLNEFKTKYENLHKRVEGKDPEYYKNFIKLTECNNNTVSTALIGTTVGLVPLLVGLYKFTPLRQLINSKNGKLTQEYRNTDDEIRNIMLMDQGNEHISSQQETYNIKYHSV</sequence>
<dbReference type="OrthoDB" id="10309714at2759"/>
<dbReference type="Proteomes" id="UP000220605">
    <property type="component" value="Unassembled WGS sequence"/>
</dbReference>